<dbReference type="OrthoDB" id="27330at2"/>
<sequence>MRENREAHTSKRKKRPTAKKYAKQSMTREEHRKHLKRLYLKTLLITLAVCLALLCAAYGVFLYMVGGLDRTEVDEDNLSVNESVNEKVINIALYGVDSRNHDYNGRSDVVMVASVNTKTGQVKLVSIARDTYVAIPGYNNTRINHAFSYGGPELAIRTLNENFGLDVTDYVAVNFDSLAEVIDAMGGVEVDVTEAERRQINAYLLSGEPLYETGYITLNGPQAVSYSRIRKIDNDDMRTSRQREVLASLFEKAKEINPLEYPSYVRKFAPMVQTSLSNDELLKLASVGLKGSSLTLDQAAFPNEYIHAEGQTIGGAWYYVYDLAQAKDMLHEYLYQDIPFAQYASSGDEEKD</sequence>
<feature type="domain" description="Cell envelope-related transcriptional attenuator" evidence="3">
    <location>
        <begin position="106"/>
        <end position="254"/>
    </location>
</feature>
<dbReference type="EMBL" id="BHVZ01000001">
    <property type="protein sequence ID" value="GCB29037.1"/>
    <property type="molecule type" value="Genomic_DNA"/>
</dbReference>
<dbReference type="PANTHER" id="PTHR33392:SF6">
    <property type="entry name" value="POLYISOPRENYL-TEICHOIC ACID--PEPTIDOGLYCAN TEICHOIC ACID TRANSFERASE TAGU"/>
    <property type="match status" value="1"/>
</dbReference>
<protein>
    <submittedName>
        <fullName evidence="4">LytR family transcriptional regulator</fullName>
    </submittedName>
</protein>
<comment type="similarity">
    <text evidence="1">Belongs to the LytR/CpsA/Psr (LCP) family.</text>
</comment>
<dbReference type="Proteomes" id="UP000287361">
    <property type="component" value="Unassembled WGS sequence"/>
</dbReference>
<evidence type="ECO:0000313" key="5">
    <source>
        <dbReference type="Proteomes" id="UP000287361"/>
    </source>
</evidence>
<feature type="compositionally biased region" description="Basic residues" evidence="2">
    <location>
        <begin position="10"/>
        <end position="22"/>
    </location>
</feature>
<reference evidence="4 5" key="1">
    <citation type="submission" date="2018-10" db="EMBL/GenBank/DDBJ databases">
        <title>Draft Genome Sequence of Anaerotignum sp. KCTC 15736.</title>
        <authorList>
            <person name="Choi S.H."/>
            <person name="Kim J.S."/>
            <person name="Kang S.W."/>
            <person name="Lee J.S."/>
            <person name="Park S.H."/>
        </authorList>
    </citation>
    <scope>NUCLEOTIDE SEQUENCE [LARGE SCALE GENOMIC DNA]</scope>
    <source>
        <strain evidence="4 5">KCTC 15736</strain>
    </source>
</reference>
<keyword evidence="5" id="KW-1185">Reference proteome</keyword>
<evidence type="ECO:0000313" key="4">
    <source>
        <dbReference type="EMBL" id="GCB29037.1"/>
    </source>
</evidence>
<dbReference type="InterPro" id="IPR004474">
    <property type="entry name" value="LytR_CpsA_psr"/>
</dbReference>
<dbReference type="Pfam" id="PF03816">
    <property type="entry name" value="LytR_cpsA_psr"/>
    <property type="match status" value="1"/>
</dbReference>
<gene>
    <name evidence="4" type="ORF">KGMB03357_06980</name>
</gene>
<dbReference type="InterPro" id="IPR050922">
    <property type="entry name" value="LytR/CpsA/Psr_CW_biosynth"/>
</dbReference>
<evidence type="ECO:0000259" key="3">
    <source>
        <dbReference type="Pfam" id="PF03816"/>
    </source>
</evidence>
<dbReference type="NCBIfam" id="TIGR00350">
    <property type="entry name" value="lytR_cpsA_psr"/>
    <property type="match status" value="1"/>
</dbReference>
<accession>A0A401LBT6</accession>
<dbReference type="PANTHER" id="PTHR33392">
    <property type="entry name" value="POLYISOPRENYL-TEICHOIC ACID--PEPTIDOGLYCAN TEICHOIC ACID TRANSFERASE TAGU"/>
    <property type="match status" value="1"/>
</dbReference>
<evidence type="ECO:0000256" key="2">
    <source>
        <dbReference type="SAM" id="MobiDB-lite"/>
    </source>
</evidence>
<evidence type="ECO:0000256" key="1">
    <source>
        <dbReference type="ARBA" id="ARBA00006068"/>
    </source>
</evidence>
<organism evidence="4 5">
    <name type="scientific">Anaerotignum faecicola</name>
    <dbReference type="NCBI Taxonomy" id="2358141"/>
    <lineage>
        <taxon>Bacteria</taxon>
        <taxon>Bacillati</taxon>
        <taxon>Bacillota</taxon>
        <taxon>Clostridia</taxon>
        <taxon>Lachnospirales</taxon>
        <taxon>Anaerotignaceae</taxon>
        <taxon>Anaerotignum</taxon>
    </lineage>
</organism>
<comment type="caution">
    <text evidence="4">The sequence shown here is derived from an EMBL/GenBank/DDBJ whole genome shotgun (WGS) entry which is preliminary data.</text>
</comment>
<dbReference type="AlphaFoldDB" id="A0A401LBT6"/>
<proteinExistence type="inferred from homology"/>
<name>A0A401LBT6_9FIRM</name>
<feature type="region of interest" description="Disordered" evidence="2">
    <location>
        <begin position="1"/>
        <end position="29"/>
    </location>
</feature>
<dbReference type="Gene3D" id="3.40.630.190">
    <property type="entry name" value="LCP protein"/>
    <property type="match status" value="1"/>
</dbReference>